<reference evidence="3" key="1">
    <citation type="submission" date="2020-08" db="EMBL/GenBank/DDBJ databases">
        <title>Multicomponent nature underlies the extraordinary mechanical properties of spider dragline silk.</title>
        <authorList>
            <person name="Kono N."/>
            <person name="Nakamura H."/>
            <person name="Mori M."/>
            <person name="Yoshida Y."/>
            <person name="Ohtoshi R."/>
            <person name="Malay A.D."/>
            <person name="Moran D.A.P."/>
            <person name="Tomita M."/>
            <person name="Numata K."/>
            <person name="Arakawa K."/>
        </authorList>
    </citation>
    <scope>NUCLEOTIDE SEQUENCE</scope>
</reference>
<feature type="domain" description="Integrase catalytic" evidence="2">
    <location>
        <begin position="92"/>
        <end position="219"/>
    </location>
</feature>
<dbReference type="InterPro" id="IPR012337">
    <property type="entry name" value="RNaseH-like_sf"/>
</dbReference>
<feature type="region of interest" description="Disordered" evidence="1">
    <location>
        <begin position="1"/>
        <end position="33"/>
    </location>
</feature>
<comment type="caution">
    <text evidence="3">The sequence shown here is derived from an EMBL/GenBank/DDBJ whole genome shotgun (WGS) entry which is preliminary data.</text>
</comment>
<dbReference type="InterPro" id="IPR001584">
    <property type="entry name" value="Integrase_cat-core"/>
</dbReference>
<dbReference type="PANTHER" id="PTHR37984:SF7">
    <property type="entry name" value="INTEGRASE CATALYTIC DOMAIN-CONTAINING PROTEIN"/>
    <property type="match status" value="1"/>
</dbReference>
<evidence type="ECO:0000313" key="4">
    <source>
        <dbReference type="Proteomes" id="UP000887013"/>
    </source>
</evidence>
<dbReference type="SUPFAM" id="SSF53098">
    <property type="entry name" value="Ribonuclease H-like"/>
    <property type="match status" value="1"/>
</dbReference>
<proteinExistence type="predicted"/>
<keyword evidence="4" id="KW-1185">Reference proteome</keyword>
<dbReference type="PROSITE" id="PS50994">
    <property type="entry name" value="INTEGRASE"/>
    <property type="match status" value="1"/>
</dbReference>
<evidence type="ECO:0000313" key="3">
    <source>
        <dbReference type="EMBL" id="GFT88930.1"/>
    </source>
</evidence>
<evidence type="ECO:0000256" key="1">
    <source>
        <dbReference type="SAM" id="MobiDB-lite"/>
    </source>
</evidence>
<dbReference type="GO" id="GO:0003676">
    <property type="term" value="F:nucleic acid binding"/>
    <property type="evidence" value="ECO:0007669"/>
    <property type="project" value="InterPro"/>
</dbReference>
<gene>
    <name evidence="3" type="primary">K02A2.6_139</name>
    <name evidence="3" type="ORF">NPIL_58091</name>
</gene>
<dbReference type="InterPro" id="IPR036397">
    <property type="entry name" value="RNaseH_sf"/>
</dbReference>
<dbReference type="PANTHER" id="PTHR37984">
    <property type="entry name" value="PROTEIN CBG26694"/>
    <property type="match status" value="1"/>
</dbReference>
<dbReference type="OrthoDB" id="6771493at2759"/>
<dbReference type="InterPro" id="IPR050951">
    <property type="entry name" value="Retrovirus_Pol_polyprotein"/>
</dbReference>
<protein>
    <submittedName>
        <fullName evidence="3">Uncharacterized protein K02A2.6</fullName>
    </submittedName>
</protein>
<sequence length="219" mass="25434">MDTDSESITEQEMISSADSSRASTPTPREDLHSSCMRRKQIEKELKTYTDSIDHCQTLIRNLERQGLFDHPIYTTQCAMTQGFMKQREQLTVPNRPFEKIGVDIMDFGNINYLVVMDYYSKWIEIAELADEVITKLKTVFSRFGVPSTVISDNVPFNSYIYKNFSNEWNFNYAFISPHYSPSNGMVERAVGTAKSIMRKAKEDKRDYLIGLQKYPYFMS</sequence>
<evidence type="ECO:0000259" key="2">
    <source>
        <dbReference type="PROSITE" id="PS50994"/>
    </source>
</evidence>
<name>A0A8X6PU20_NEPPI</name>
<accession>A0A8X6PU20</accession>
<dbReference type="Gene3D" id="3.30.420.10">
    <property type="entry name" value="Ribonuclease H-like superfamily/Ribonuclease H"/>
    <property type="match status" value="1"/>
</dbReference>
<dbReference type="GO" id="GO:0015074">
    <property type="term" value="P:DNA integration"/>
    <property type="evidence" value="ECO:0007669"/>
    <property type="project" value="InterPro"/>
</dbReference>
<dbReference type="AlphaFoldDB" id="A0A8X6PU20"/>
<organism evidence="3 4">
    <name type="scientific">Nephila pilipes</name>
    <name type="common">Giant wood spider</name>
    <name type="synonym">Nephila maculata</name>
    <dbReference type="NCBI Taxonomy" id="299642"/>
    <lineage>
        <taxon>Eukaryota</taxon>
        <taxon>Metazoa</taxon>
        <taxon>Ecdysozoa</taxon>
        <taxon>Arthropoda</taxon>
        <taxon>Chelicerata</taxon>
        <taxon>Arachnida</taxon>
        <taxon>Araneae</taxon>
        <taxon>Araneomorphae</taxon>
        <taxon>Entelegynae</taxon>
        <taxon>Araneoidea</taxon>
        <taxon>Nephilidae</taxon>
        <taxon>Nephila</taxon>
    </lineage>
</organism>
<dbReference type="Proteomes" id="UP000887013">
    <property type="component" value="Unassembled WGS sequence"/>
</dbReference>
<dbReference type="EMBL" id="BMAW01120361">
    <property type="protein sequence ID" value="GFT88930.1"/>
    <property type="molecule type" value="Genomic_DNA"/>
</dbReference>
<feature type="compositionally biased region" description="Polar residues" evidence="1">
    <location>
        <begin position="10"/>
        <end position="26"/>
    </location>
</feature>